<dbReference type="Gene3D" id="3.40.50.720">
    <property type="entry name" value="NAD(P)-binding Rossmann-like Domain"/>
    <property type="match status" value="1"/>
</dbReference>
<dbReference type="InterPro" id="IPR008927">
    <property type="entry name" value="6-PGluconate_DH-like_C_sf"/>
</dbReference>
<keyword evidence="2" id="KW-0520">NAD</keyword>
<evidence type="ECO:0000256" key="3">
    <source>
        <dbReference type="PIRSR" id="PIRSR000103-1"/>
    </source>
</evidence>
<dbReference type="GO" id="GO:0051287">
    <property type="term" value="F:NAD binding"/>
    <property type="evidence" value="ECO:0007669"/>
    <property type="project" value="InterPro"/>
</dbReference>
<dbReference type="Proteomes" id="UP000248553">
    <property type="component" value="Unassembled WGS sequence"/>
</dbReference>
<organism evidence="6 7">
    <name type="scientific">Hymenobacter edaphi</name>
    <dbReference type="NCBI Taxonomy" id="2211146"/>
    <lineage>
        <taxon>Bacteria</taxon>
        <taxon>Pseudomonadati</taxon>
        <taxon>Bacteroidota</taxon>
        <taxon>Cytophagia</taxon>
        <taxon>Cytophagales</taxon>
        <taxon>Hymenobacteraceae</taxon>
        <taxon>Hymenobacter</taxon>
    </lineage>
</organism>
<feature type="active site" evidence="3">
    <location>
        <position position="173"/>
    </location>
</feature>
<dbReference type="AlphaFoldDB" id="A0A328BXG8"/>
<dbReference type="Pfam" id="PF03446">
    <property type="entry name" value="NAD_binding_2"/>
    <property type="match status" value="1"/>
</dbReference>
<dbReference type="PIRSF" id="PIRSF000103">
    <property type="entry name" value="HIBADH"/>
    <property type="match status" value="1"/>
</dbReference>
<feature type="domain" description="6-phosphogluconate dehydrogenase NADP-binding" evidence="4">
    <location>
        <begin position="5"/>
        <end position="157"/>
    </location>
</feature>
<proteinExistence type="predicted"/>
<dbReference type="GO" id="GO:0050661">
    <property type="term" value="F:NADP binding"/>
    <property type="evidence" value="ECO:0007669"/>
    <property type="project" value="InterPro"/>
</dbReference>
<reference evidence="7" key="1">
    <citation type="submission" date="2018-05" db="EMBL/GenBank/DDBJ databases">
        <authorList>
            <person name="Nie L."/>
        </authorList>
    </citation>
    <scope>NUCLEOTIDE SEQUENCE [LARGE SCALE GENOMIC DNA]</scope>
    <source>
        <strain evidence="7">NL</strain>
    </source>
</reference>
<evidence type="ECO:0000256" key="1">
    <source>
        <dbReference type="ARBA" id="ARBA00023002"/>
    </source>
</evidence>
<name>A0A328BXG8_9BACT</name>
<dbReference type="InterPro" id="IPR013328">
    <property type="entry name" value="6PGD_dom2"/>
</dbReference>
<evidence type="ECO:0000313" key="6">
    <source>
        <dbReference type="EMBL" id="RAK69788.1"/>
    </source>
</evidence>
<dbReference type="GO" id="GO:0016491">
    <property type="term" value="F:oxidoreductase activity"/>
    <property type="evidence" value="ECO:0007669"/>
    <property type="project" value="UniProtKB-KW"/>
</dbReference>
<dbReference type="SUPFAM" id="SSF48179">
    <property type="entry name" value="6-phosphogluconate dehydrogenase C-terminal domain-like"/>
    <property type="match status" value="1"/>
</dbReference>
<dbReference type="RefSeq" id="WP_111476524.1">
    <property type="nucleotide sequence ID" value="NZ_QHKM01000001.1"/>
</dbReference>
<sequence length="297" mass="31686">MKHHIAFVGLGRMGQAMATNLLLAGHTLTVYNRSPDKAEAMRARGASVADTPADAVREAEVVFSMVTDDEVLRELTTGDDGILAGLPPGAVHASCSTVAPATNQELARAHREHGSWLVAAPVFGRPIVAANGQLWVCLAGPNNAKSRLLPLLPAFSQGNFDLGEDPGAANVLKLCGNFMLGAAIEAMAEAFTLAEKSGLDRMEVFEFLTTALFNSPAYRTYGRMVAEEDYQPAGTAPSLLEKDLKLTLAEARAHQVPMPVANIILDHLTATVTRHASADEDWTSFARRISESAGLIR</sequence>
<evidence type="ECO:0000259" key="5">
    <source>
        <dbReference type="Pfam" id="PF14833"/>
    </source>
</evidence>
<protein>
    <submittedName>
        <fullName evidence="6">NAD(P)-dependent oxidoreductase</fullName>
    </submittedName>
</protein>
<dbReference type="InterPro" id="IPR006115">
    <property type="entry name" value="6PGDH_NADP-bd"/>
</dbReference>
<evidence type="ECO:0000259" key="4">
    <source>
        <dbReference type="Pfam" id="PF03446"/>
    </source>
</evidence>
<dbReference type="SUPFAM" id="SSF51735">
    <property type="entry name" value="NAD(P)-binding Rossmann-fold domains"/>
    <property type="match status" value="1"/>
</dbReference>
<dbReference type="InterPro" id="IPR029154">
    <property type="entry name" value="HIBADH-like_NADP-bd"/>
</dbReference>
<dbReference type="InterPro" id="IPR015815">
    <property type="entry name" value="HIBADH-related"/>
</dbReference>
<gene>
    <name evidence="6" type="ORF">DLM85_02735</name>
</gene>
<evidence type="ECO:0000256" key="2">
    <source>
        <dbReference type="ARBA" id="ARBA00023027"/>
    </source>
</evidence>
<dbReference type="PANTHER" id="PTHR43580">
    <property type="entry name" value="OXIDOREDUCTASE GLYR1-RELATED"/>
    <property type="match status" value="1"/>
</dbReference>
<accession>A0A328BXG8</accession>
<dbReference type="GO" id="GO:0016054">
    <property type="term" value="P:organic acid catabolic process"/>
    <property type="evidence" value="ECO:0007669"/>
    <property type="project" value="UniProtKB-ARBA"/>
</dbReference>
<dbReference type="InterPro" id="IPR051265">
    <property type="entry name" value="HIBADH-related_NP60_sf"/>
</dbReference>
<dbReference type="InterPro" id="IPR002204">
    <property type="entry name" value="3-OH-isobutyrate_DH-rel_CS"/>
</dbReference>
<keyword evidence="1" id="KW-0560">Oxidoreductase</keyword>
<dbReference type="EMBL" id="QHKM01000001">
    <property type="protein sequence ID" value="RAK69788.1"/>
    <property type="molecule type" value="Genomic_DNA"/>
</dbReference>
<dbReference type="PANTHER" id="PTHR43580:SF2">
    <property type="entry name" value="CYTOKINE-LIKE NUCLEAR FACTOR N-PAC"/>
    <property type="match status" value="1"/>
</dbReference>
<dbReference type="PROSITE" id="PS00895">
    <property type="entry name" value="3_HYDROXYISOBUT_DH"/>
    <property type="match status" value="1"/>
</dbReference>
<dbReference type="OrthoDB" id="9786703at2"/>
<evidence type="ECO:0000313" key="7">
    <source>
        <dbReference type="Proteomes" id="UP000248553"/>
    </source>
</evidence>
<dbReference type="Pfam" id="PF14833">
    <property type="entry name" value="NAD_binding_11"/>
    <property type="match status" value="1"/>
</dbReference>
<dbReference type="InterPro" id="IPR036291">
    <property type="entry name" value="NAD(P)-bd_dom_sf"/>
</dbReference>
<feature type="domain" description="3-hydroxyisobutyrate dehydrogenase-like NAD-binding" evidence="5">
    <location>
        <begin position="167"/>
        <end position="287"/>
    </location>
</feature>
<comment type="caution">
    <text evidence="6">The sequence shown here is derived from an EMBL/GenBank/DDBJ whole genome shotgun (WGS) entry which is preliminary data.</text>
</comment>
<keyword evidence="7" id="KW-1185">Reference proteome</keyword>
<dbReference type="Gene3D" id="1.10.1040.10">
    <property type="entry name" value="N-(1-d-carboxylethyl)-l-norvaline Dehydrogenase, domain 2"/>
    <property type="match status" value="1"/>
</dbReference>